<dbReference type="Proteomes" id="UP000028521">
    <property type="component" value="Unassembled WGS sequence"/>
</dbReference>
<sequence>MRYVLIGYFLLFAVQGYSKEWETLKHYQDQTGLISLTHTDWLKQDRKRNTLVWQNANRHNLKHNLFNEYQTIPERRDFYLWYYKAVARKGHQVVWPKMAHYISKKLRLTMAFPFKIFTDKPVRDYSVLGSKTVFNEAFKTMGQLLFSEQIMVGEQALEWDKAVLQSEQYQWLVPVYETIDKKTKRTITKIAQGKCLYAFLVPKPIRFKGDLSSTDDRYQYALNDLRAYCQKHYK</sequence>
<name>A0A084TJA0_9FLAO</name>
<dbReference type="AlphaFoldDB" id="A0A084TJA0"/>
<reference evidence="2" key="2">
    <citation type="submission" date="2014-07" db="EMBL/GenBank/DDBJ databases">
        <title>Genome sequence of Mangrovimonas yunxiaonensis.</title>
        <authorList>
            <person name="Li Y."/>
            <person name="Zheng T."/>
        </authorList>
    </citation>
    <scope>NUCLEOTIDE SEQUENCE [LARGE SCALE GENOMIC DNA]</scope>
    <source>
        <strain evidence="2">LY01</strain>
    </source>
</reference>
<proteinExistence type="predicted"/>
<dbReference type="RefSeq" id="WP_036122596.1">
    <property type="nucleotide sequence ID" value="NZ_BMET01000006.1"/>
</dbReference>
<evidence type="ECO:0000313" key="1">
    <source>
        <dbReference type="EMBL" id="KFB00786.1"/>
    </source>
</evidence>
<evidence type="ECO:0000313" key="2">
    <source>
        <dbReference type="Proteomes" id="UP000028521"/>
    </source>
</evidence>
<dbReference type="eggNOG" id="COG3209">
    <property type="taxonomic scope" value="Bacteria"/>
</dbReference>
<organism evidence="1 2">
    <name type="scientific">Mangrovimonas yunxiaonensis</name>
    <dbReference type="NCBI Taxonomy" id="1197477"/>
    <lineage>
        <taxon>Bacteria</taxon>
        <taxon>Pseudomonadati</taxon>
        <taxon>Bacteroidota</taxon>
        <taxon>Flavobacteriia</taxon>
        <taxon>Flavobacteriales</taxon>
        <taxon>Flavobacteriaceae</taxon>
        <taxon>Mangrovimonas</taxon>
    </lineage>
</organism>
<dbReference type="OrthoDB" id="758464at2"/>
<dbReference type="STRING" id="1197477.IA57_10055"/>
<gene>
    <name evidence="1" type="ORF">IA57_10055</name>
</gene>
<keyword evidence="2" id="KW-1185">Reference proteome</keyword>
<dbReference type="EMBL" id="JPFK01000007">
    <property type="protein sequence ID" value="KFB00786.1"/>
    <property type="molecule type" value="Genomic_DNA"/>
</dbReference>
<comment type="caution">
    <text evidence="1">The sequence shown here is derived from an EMBL/GenBank/DDBJ whole genome shotgun (WGS) entry which is preliminary data.</text>
</comment>
<protein>
    <submittedName>
        <fullName evidence="1">Insecticidal toxin complex protein</fullName>
    </submittedName>
</protein>
<accession>A0A084TJA0</accession>
<reference evidence="1 2" key="1">
    <citation type="journal article" date="2014" name="Genome Announc.">
        <title>Draft Genome Sequence of the Algicidal Bacterium Mangrovimonas yunxiaonensis Strain LY01.</title>
        <authorList>
            <person name="Li Y."/>
            <person name="Zhu H."/>
            <person name="Li C."/>
            <person name="Zhang H."/>
            <person name="Chen Z."/>
            <person name="Zheng W."/>
            <person name="Xu H."/>
            <person name="Zheng T."/>
        </authorList>
    </citation>
    <scope>NUCLEOTIDE SEQUENCE [LARGE SCALE GENOMIC DNA]</scope>
    <source>
        <strain evidence="1 2">LY01</strain>
    </source>
</reference>